<dbReference type="SMART" id="SM00028">
    <property type="entry name" value="TPR"/>
    <property type="match status" value="6"/>
</dbReference>
<sequence length="318" mass="36211">MDAASEKELGNAAYKKRDFDAALKHYEKAIALNPNDITFYNNIAAVYFEKKDYKKCIETCEKAIEVGRENRADFKLIAKAFTRIGNAYKKLDDWNNAKIYYEKSMSEHRTPEIKTLLSEAEKQLKELERKAYIDPVKAEQEKETGNNLFKKGDYATAMKHYTEAIKRNPDDPKLYSNRAACYTKLAAFDLGLKDCDKCVELDPKFIKGWIRKGKILQGMQQFGKALAAYQKALEIDTSNAEALEGYRTCSVAVNSNPEEVRKRAMADPDVQAILRDPAMRLILEQMQNDPKALQDHLKNPDIAAKIQKLLESGLIAIH</sequence>
<dbReference type="FunFam" id="1.25.40.10:FF:000027">
    <property type="entry name" value="stress-induced-phosphoprotein 1 isoform X1"/>
    <property type="match status" value="1"/>
</dbReference>
<reference evidence="8" key="1">
    <citation type="submission" date="2013-04" db="EMBL/GenBank/DDBJ databases">
        <authorList>
            <person name="Qu J."/>
            <person name="Murali S.C."/>
            <person name="Bandaranaike D."/>
            <person name="Bellair M."/>
            <person name="Blankenburg K."/>
            <person name="Chao H."/>
            <person name="Dinh H."/>
            <person name="Doddapaneni H."/>
            <person name="Downs B."/>
            <person name="Dugan-Rocha S."/>
            <person name="Elkadiri S."/>
            <person name="Gnanaolivu R.D."/>
            <person name="Hernandez B."/>
            <person name="Javaid M."/>
            <person name="Jayaseelan J.C."/>
            <person name="Lee S."/>
            <person name="Li M."/>
            <person name="Ming W."/>
            <person name="Munidasa M."/>
            <person name="Muniz J."/>
            <person name="Nguyen L."/>
            <person name="Ongeri F."/>
            <person name="Osuji N."/>
            <person name="Pu L.-L."/>
            <person name="Puazo M."/>
            <person name="Qu C."/>
            <person name="Quiroz J."/>
            <person name="Raj R."/>
            <person name="Weissenberger G."/>
            <person name="Xin Y."/>
            <person name="Zou X."/>
            <person name="Han Y."/>
            <person name="Richards S."/>
            <person name="Worley K."/>
            <person name="Muzny D."/>
            <person name="Gibbs R."/>
        </authorList>
    </citation>
    <scope>NUCLEOTIDE SEQUENCE</scope>
    <source>
        <strain evidence="8">Sampled in the wild</strain>
    </source>
</reference>
<comment type="caution">
    <text evidence="8">The sequence shown here is derived from an EMBL/GenBank/DDBJ whole genome shotgun (WGS) entry which is preliminary data.</text>
</comment>
<feature type="repeat" description="TPR" evidence="6">
    <location>
        <begin position="78"/>
        <end position="111"/>
    </location>
</feature>
<evidence type="ECO:0000256" key="5">
    <source>
        <dbReference type="ARBA" id="ARBA00026193"/>
    </source>
</evidence>
<name>A0A8K0NXP0_LADFU</name>
<dbReference type="GO" id="GO:0005737">
    <property type="term" value="C:cytoplasm"/>
    <property type="evidence" value="ECO:0007669"/>
    <property type="project" value="UniProtKB-SubCell"/>
</dbReference>
<dbReference type="PANTHER" id="PTHR22904">
    <property type="entry name" value="TPR REPEAT CONTAINING PROTEIN"/>
    <property type="match status" value="1"/>
</dbReference>
<feature type="repeat" description="TPR" evidence="6">
    <location>
        <begin position="3"/>
        <end position="36"/>
    </location>
</feature>
<comment type="subcellular location">
    <subcellularLocation>
        <location evidence="1">Cytoplasm</location>
    </subcellularLocation>
</comment>
<dbReference type="Proteomes" id="UP000792457">
    <property type="component" value="Unassembled WGS sequence"/>
</dbReference>
<dbReference type="SUPFAM" id="SSF48452">
    <property type="entry name" value="TPR-like"/>
    <property type="match status" value="2"/>
</dbReference>
<dbReference type="GO" id="GO:0051879">
    <property type="term" value="F:Hsp90 protein binding"/>
    <property type="evidence" value="ECO:0007669"/>
    <property type="project" value="TreeGrafter"/>
</dbReference>
<keyword evidence="4 6" id="KW-0802">TPR repeat</keyword>
<protein>
    <recommendedName>
        <fullName evidence="5">Stress-induced-phosphoprotein 1</fullName>
    </recommendedName>
</protein>
<feature type="repeat" description="TPR" evidence="6">
    <location>
        <begin position="138"/>
        <end position="171"/>
    </location>
</feature>
<accession>A0A8K0NXP0</accession>
<evidence type="ECO:0000259" key="7">
    <source>
        <dbReference type="SMART" id="SM00727"/>
    </source>
</evidence>
<evidence type="ECO:0000256" key="2">
    <source>
        <dbReference type="ARBA" id="ARBA00022490"/>
    </source>
</evidence>
<proteinExistence type="predicted"/>
<dbReference type="Gene3D" id="1.25.40.10">
    <property type="entry name" value="Tetratricopeptide repeat domain"/>
    <property type="match status" value="2"/>
</dbReference>
<dbReference type="PROSITE" id="PS50005">
    <property type="entry name" value="TPR"/>
    <property type="match status" value="5"/>
</dbReference>
<dbReference type="PROSITE" id="PS50293">
    <property type="entry name" value="TPR_REGION"/>
    <property type="match status" value="1"/>
</dbReference>
<dbReference type="InterPro" id="IPR041243">
    <property type="entry name" value="STI1/HOP_DP"/>
</dbReference>
<dbReference type="FunFam" id="1.10.260.100:FF:000002">
    <property type="entry name" value="Stress-induced-phosphoprotein 1 (Hsp70/Hsp90-organizing)"/>
    <property type="match status" value="1"/>
</dbReference>
<keyword evidence="2" id="KW-0963">Cytoplasm</keyword>
<dbReference type="Pfam" id="PF07719">
    <property type="entry name" value="TPR_2"/>
    <property type="match status" value="1"/>
</dbReference>
<keyword evidence="3" id="KW-0677">Repeat</keyword>
<dbReference type="OrthoDB" id="2423701at2759"/>
<keyword evidence="9" id="KW-1185">Reference proteome</keyword>
<dbReference type="SMART" id="SM00727">
    <property type="entry name" value="STI1"/>
    <property type="match status" value="1"/>
</dbReference>
<organism evidence="8 9">
    <name type="scientific">Ladona fulva</name>
    <name type="common">Scarce chaser dragonfly</name>
    <name type="synonym">Libellula fulva</name>
    <dbReference type="NCBI Taxonomy" id="123851"/>
    <lineage>
        <taxon>Eukaryota</taxon>
        <taxon>Metazoa</taxon>
        <taxon>Ecdysozoa</taxon>
        <taxon>Arthropoda</taxon>
        <taxon>Hexapoda</taxon>
        <taxon>Insecta</taxon>
        <taxon>Pterygota</taxon>
        <taxon>Palaeoptera</taxon>
        <taxon>Odonata</taxon>
        <taxon>Epiprocta</taxon>
        <taxon>Anisoptera</taxon>
        <taxon>Libelluloidea</taxon>
        <taxon>Libellulidae</taxon>
        <taxon>Ladona</taxon>
    </lineage>
</organism>
<gene>
    <name evidence="8" type="ORF">J437_LFUL004115</name>
</gene>
<feature type="repeat" description="TPR" evidence="6">
    <location>
        <begin position="206"/>
        <end position="239"/>
    </location>
</feature>
<dbReference type="Pfam" id="PF17830">
    <property type="entry name" value="STI1-HOP_DP"/>
    <property type="match status" value="1"/>
</dbReference>
<dbReference type="Gene3D" id="1.10.260.100">
    <property type="match status" value="1"/>
</dbReference>
<evidence type="ECO:0000256" key="1">
    <source>
        <dbReference type="ARBA" id="ARBA00004496"/>
    </source>
</evidence>
<dbReference type="PANTHER" id="PTHR22904:SF523">
    <property type="entry name" value="STRESS-INDUCED-PHOSPHOPROTEIN 1"/>
    <property type="match status" value="1"/>
</dbReference>
<dbReference type="InterPro" id="IPR013105">
    <property type="entry name" value="TPR_2"/>
</dbReference>
<feature type="domain" description="STI1" evidence="7">
    <location>
        <begin position="267"/>
        <end position="306"/>
    </location>
</feature>
<dbReference type="EMBL" id="KZ308167">
    <property type="protein sequence ID" value="KAG8223594.1"/>
    <property type="molecule type" value="Genomic_DNA"/>
</dbReference>
<dbReference type="InterPro" id="IPR006636">
    <property type="entry name" value="STI1_HS-bd"/>
</dbReference>
<dbReference type="FunFam" id="1.25.40.10:FF:000010">
    <property type="entry name" value="Stress-induced phosphoprotein 1"/>
    <property type="match status" value="1"/>
</dbReference>
<dbReference type="Pfam" id="PF13181">
    <property type="entry name" value="TPR_8"/>
    <property type="match status" value="1"/>
</dbReference>
<evidence type="ECO:0000256" key="3">
    <source>
        <dbReference type="ARBA" id="ARBA00022737"/>
    </source>
</evidence>
<dbReference type="Pfam" id="PF13414">
    <property type="entry name" value="TPR_11"/>
    <property type="match status" value="2"/>
</dbReference>
<evidence type="ECO:0000256" key="6">
    <source>
        <dbReference type="PROSITE-ProRule" id="PRU00339"/>
    </source>
</evidence>
<evidence type="ECO:0000256" key="4">
    <source>
        <dbReference type="ARBA" id="ARBA00022803"/>
    </source>
</evidence>
<dbReference type="InterPro" id="IPR019734">
    <property type="entry name" value="TPR_rpt"/>
</dbReference>
<feature type="repeat" description="TPR" evidence="6">
    <location>
        <begin position="37"/>
        <end position="70"/>
    </location>
</feature>
<reference evidence="8" key="2">
    <citation type="submission" date="2017-10" db="EMBL/GenBank/DDBJ databases">
        <title>Ladona fulva Genome sequencing and assembly.</title>
        <authorList>
            <person name="Murali S."/>
            <person name="Richards S."/>
            <person name="Bandaranaike D."/>
            <person name="Bellair M."/>
            <person name="Blankenburg K."/>
            <person name="Chao H."/>
            <person name="Dinh H."/>
            <person name="Doddapaneni H."/>
            <person name="Dugan-Rocha S."/>
            <person name="Elkadiri S."/>
            <person name="Gnanaolivu R."/>
            <person name="Hernandez B."/>
            <person name="Skinner E."/>
            <person name="Javaid M."/>
            <person name="Lee S."/>
            <person name="Li M."/>
            <person name="Ming W."/>
            <person name="Munidasa M."/>
            <person name="Muniz J."/>
            <person name="Nguyen L."/>
            <person name="Hughes D."/>
            <person name="Osuji N."/>
            <person name="Pu L.-L."/>
            <person name="Puazo M."/>
            <person name="Qu C."/>
            <person name="Quiroz J."/>
            <person name="Raj R."/>
            <person name="Weissenberger G."/>
            <person name="Xin Y."/>
            <person name="Zou X."/>
            <person name="Han Y."/>
            <person name="Worley K."/>
            <person name="Muzny D."/>
            <person name="Gibbs R."/>
        </authorList>
    </citation>
    <scope>NUCLEOTIDE SEQUENCE</scope>
    <source>
        <strain evidence="8">Sampled in the wild</strain>
    </source>
</reference>
<evidence type="ECO:0000313" key="9">
    <source>
        <dbReference type="Proteomes" id="UP000792457"/>
    </source>
</evidence>
<dbReference type="AlphaFoldDB" id="A0A8K0NXP0"/>
<dbReference type="InterPro" id="IPR011990">
    <property type="entry name" value="TPR-like_helical_dom_sf"/>
</dbReference>
<evidence type="ECO:0000313" key="8">
    <source>
        <dbReference type="EMBL" id="KAG8223594.1"/>
    </source>
</evidence>